<evidence type="ECO:0000313" key="1">
    <source>
        <dbReference type="EMBL" id="WFN54539.1"/>
    </source>
</evidence>
<evidence type="ECO:0000313" key="2">
    <source>
        <dbReference type="Proteomes" id="UP001219630"/>
    </source>
</evidence>
<accession>A0ABY8G3P6</accession>
<name>A0ABY8G3P6_9GAMM</name>
<keyword evidence="2" id="KW-1185">Reference proteome</keyword>
<organism evidence="1 2">
    <name type="scientific">Dickeya lacustris</name>
    <dbReference type="NCBI Taxonomy" id="2259638"/>
    <lineage>
        <taxon>Bacteria</taxon>
        <taxon>Pseudomonadati</taxon>
        <taxon>Pseudomonadota</taxon>
        <taxon>Gammaproteobacteria</taxon>
        <taxon>Enterobacterales</taxon>
        <taxon>Pectobacteriaceae</taxon>
        <taxon>Dickeya</taxon>
    </lineage>
</organism>
<protein>
    <submittedName>
        <fullName evidence="1">Uncharacterized protein</fullName>
    </submittedName>
</protein>
<proteinExistence type="predicted"/>
<dbReference type="EMBL" id="CP114280">
    <property type="protein sequence ID" value="WFN54539.1"/>
    <property type="molecule type" value="Genomic_DNA"/>
</dbReference>
<dbReference type="Proteomes" id="UP001219630">
    <property type="component" value="Chromosome"/>
</dbReference>
<dbReference type="RefSeq" id="WP_164513044.1">
    <property type="nucleotide sequence ID" value="NZ_CP114280.1"/>
</dbReference>
<reference evidence="1 2" key="1">
    <citation type="submission" date="2022-12" db="EMBL/GenBank/DDBJ databases">
        <title>Complete genome sequencing of Dickeya lacustris type strain LMG30899.</title>
        <authorList>
            <person name="Dobhal S."/>
            <person name="Arizala D."/>
            <person name="Arif M."/>
        </authorList>
    </citation>
    <scope>NUCLEOTIDE SEQUENCE [LARGE SCALE GENOMIC DNA]</scope>
    <source>
        <strain evidence="1 2">LMG30899</strain>
    </source>
</reference>
<sequence length="50" mass="5542">MFTTSFWPAARAYHIHMVDIPLPDSLSPVALNLIHPVQIGGNHDPFSSGW</sequence>
<gene>
    <name evidence="1" type="ORF">O1Q98_12750</name>
</gene>